<keyword evidence="2 4" id="KW-0808">Transferase</keyword>
<evidence type="ECO:0000313" key="7">
    <source>
        <dbReference type="EMBL" id="UXD21107.1"/>
    </source>
</evidence>
<dbReference type="PANTHER" id="PTHR11557:SF0">
    <property type="entry name" value="PORPHOBILINOGEN DEAMINASE"/>
    <property type="match status" value="1"/>
</dbReference>
<gene>
    <name evidence="4" type="primary">hemC</name>
    <name evidence="7" type="ORF">IPA_00205</name>
</gene>
<dbReference type="InterPro" id="IPR022417">
    <property type="entry name" value="Porphobilin_deaminase_N"/>
</dbReference>
<feature type="domain" description="Porphobilinogen deaminase C-terminal" evidence="6">
    <location>
        <begin position="224"/>
        <end position="291"/>
    </location>
</feature>
<feature type="modified residue" description="S-(dipyrrolylmethanemethyl)cysteine" evidence="4">
    <location>
        <position position="238"/>
    </location>
</feature>
<evidence type="ECO:0000313" key="8">
    <source>
        <dbReference type="Proteomes" id="UP001063698"/>
    </source>
</evidence>
<dbReference type="PRINTS" id="PR00151">
    <property type="entry name" value="PORPHBDMNASE"/>
</dbReference>
<evidence type="ECO:0000256" key="4">
    <source>
        <dbReference type="HAMAP-Rule" id="MF_00260"/>
    </source>
</evidence>
<dbReference type="PIRSF" id="PIRSF001438">
    <property type="entry name" value="4pyrrol_synth_OHMeBilane_synth"/>
    <property type="match status" value="1"/>
</dbReference>
<dbReference type="InterPro" id="IPR000860">
    <property type="entry name" value="HemC"/>
</dbReference>
<comment type="miscellaneous">
    <text evidence="4">The porphobilinogen subunits are added to the dipyrromethane group.</text>
</comment>
<evidence type="ECO:0000256" key="3">
    <source>
        <dbReference type="ARBA" id="ARBA00023244"/>
    </source>
</evidence>
<evidence type="ECO:0000256" key="2">
    <source>
        <dbReference type="ARBA" id="ARBA00022679"/>
    </source>
</evidence>
<feature type="domain" description="Porphobilinogen deaminase N-terminal" evidence="5">
    <location>
        <begin position="3"/>
        <end position="207"/>
    </location>
</feature>
<dbReference type="PANTHER" id="PTHR11557">
    <property type="entry name" value="PORPHOBILINOGEN DEAMINASE"/>
    <property type="match status" value="1"/>
</dbReference>
<dbReference type="InterPro" id="IPR022418">
    <property type="entry name" value="Porphobilinogen_deaminase_C"/>
</dbReference>
<dbReference type="Pfam" id="PF01379">
    <property type="entry name" value="Porphobil_deam"/>
    <property type="match status" value="1"/>
</dbReference>
<dbReference type="PROSITE" id="PS00533">
    <property type="entry name" value="PORPHOBILINOGEN_DEAM"/>
    <property type="match status" value="1"/>
</dbReference>
<reference evidence="7" key="1">
    <citation type="submission" date="2013-11" db="EMBL/GenBank/DDBJ databases">
        <title>Comparative genomics of Ignicoccus.</title>
        <authorList>
            <person name="Podar M."/>
        </authorList>
    </citation>
    <scope>NUCLEOTIDE SEQUENCE</scope>
    <source>
        <strain evidence="7">DSM 13166</strain>
    </source>
</reference>
<dbReference type="SUPFAM" id="SSF53850">
    <property type="entry name" value="Periplasmic binding protein-like II"/>
    <property type="match status" value="1"/>
</dbReference>
<dbReference type="Gene3D" id="3.40.190.10">
    <property type="entry name" value="Periplasmic binding protein-like II"/>
    <property type="match status" value="2"/>
</dbReference>
<dbReference type="GO" id="GO:0005737">
    <property type="term" value="C:cytoplasm"/>
    <property type="evidence" value="ECO:0007669"/>
    <property type="project" value="UniProtKB-UniRule"/>
</dbReference>
<organism evidence="7 8">
    <name type="scientific">Ignicoccus pacificus DSM 13166</name>
    <dbReference type="NCBI Taxonomy" id="940294"/>
    <lineage>
        <taxon>Archaea</taxon>
        <taxon>Thermoproteota</taxon>
        <taxon>Thermoprotei</taxon>
        <taxon>Desulfurococcales</taxon>
        <taxon>Desulfurococcaceae</taxon>
        <taxon>Ignicoccus</taxon>
    </lineage>
</organism>
<dbReference type="InterPro" id="IPR036803">
    <property type="entry name" value="Porphobilinogen_deaminase_C_sf"/>
</dbReference>
<keyword evidence="3 4" id="KW-0627">Porphyrin biosynthesis</keyword>
<evidence type="ECO:0000256" key="1">
    <source>
        <dbReference type="ARBA" id="ARBA00005638"/>
    </source>
</evidence>
<keyword evidence="8" id="KW-1185">Reference proteome</keyword>
<dbReference type="GO" id="GO:0006782">
    <property type="term" value="P:protoporphyrinogen IX biosynthetic process"/>
    <property type="evidence" value="ECO:0007669"/>
    <property type="project" value="UniProtKB-UniRule"/>
</dbReference>
<dbReference type="SUPFAM" id="SSF54782">
    <property type="entry name" value="Porphobilinogen deaminase (hydroxymethylbilane synthase), C-terminal domain"/>
    <property type="match status" value="1"/>
</dbReference>
<dbReference type="Pfam" id="PF03900">
    <property type="entry name" value="Porphobil_deamC"/>
    <property type="match status" value="1"/>
</dbReference>
<dbReference type="Proteomes" id="UP001063698">
    <property type="component" value="Chromosome"/>
</dbReference>
<sequence>MRIRIAARGSKLSLKQVEMFKEYVMKYLDVSFDLLTVKTSGDKFTLPFEELAKKGYVGLFEKEVNKAVLEGRADVAVHSLKDLSTSMHPDLEIVLFLPRDPPYDVLVSRNGKGLMELEPGSIVGTSSARRKALIMNLRPDLKVKDLRGNVDTRLRKLREGQYDAIILAEAGLVRLGMQESYERLDWRYFPPSPGQGIVVAVAKKDTEIASMLKEISDKNSEIMARAERAVLRAFGGGCHVPLGAISFLRDGILRIRATTLTLKGEYRVDLEALTEPSDAEKIGYKLGEELKSAMRSTVGSEQ</sequence>
<dbReference type="Gene3D" id="3.30.160.40">
    <property type="entry name" value="Porphobilinogen deaminase, C-terminal domain"/>
    <property type="match status" value="1"/>
</dbReference>
<comment type="catalytic activity">
    <reaction evidence="4">
        <text>4 porphobilinogen + H2O = hydroxymethylbilane + 4 NH4(+)</text>
        <dbReference type="Rhea" id="RHEA:13185"/>
        <dbReference type="ChEBI" id="CHEBI:15377"/>
        <dbReference type="ChEBI" id="CHEBI:28938"/>
        <dbReference type="ChEBI" id="CHEBI:57845"/>
        <dbReference type="ChEBI" id="CHEBI:58126"/>
        <dbReference type="EC" id="2.5.1.61"/>
    </reaction>
</comment>
<dbReference type="EC" id="2.5.1.61" evidence="4"/>
<dbReference type="KEGG" id="ipc:IPA_00205"/>
<evidence type="ECO:0000259" key="5">
    <source>
        <dbReference type="Pfam" id="PF01379"/>
    </source>
</evidence>
<dbReference type="HAMAP" id="MF_00260">
    <property type="entry name" value="Porphobil_deam"/>
    <property type="match status" value="1"/>
</dbReference>
<comment type="cofactor">
    <cofactor evidence="4">
        <name>dipyrromethane</name>
        <dbReference type="ChEBI" id="CHEBI:60342"/>
    </cofactor>
    <text evidence="4">Binds 1 dipyrromethane group covalently.</text>
</comment>
<evidence type="ECO:0000259" key="6">
    <source>
        <dbReference type="Pfam" id="PF03900"/>
    </source>
</evidence>
<dbReference type="AlphaFoldDB" id="A0A977PJP5"/>
<dbReference type="EMBL" id="CP006868">
    <property type="protein sequence ID" value="UXD21107.1"/>
    <property type="molecule type" value="Genomic_DNA"/>
</dbReference>
<proteinExistence type="inferred from homology"/>
<dbReference type="FunFam" id="3.40.190.10:FF:000005">
    <property type="entry name" value="Porphobilinogen deaminase"/>
    <property type="match status" value="1"/>
</dbReference>
<protein>
    <recommendedName>
        <fullName evidence="4">Probable porphobilinogen deaminase</fullName>
        <shortName evidence="4">PBG</shortName>
        <ecNumber evidence="4">2.5.1.61</ecNumber>
    </recommendedName>
    <alternativeName>
        <fullName evidence="4">Hydroxymethylbilane synthase</fullName>
        <shortName evidence="4">HMBS</shortName>
    </alternativeName>
    <alternativeName>
        <fullName evidence="4">Pre-uroporphyrinogen synthase</fullName>
    </alternativeName>
</protein>
<comment type="similarity">
    <text evidence="1 4">Belongs to the HMBS family.</text>
</comment>
<comment type="function">
    <text evidence="4">Tetrapolymerization of the monopyrrole PBG into the hydroxymethylbilane pre-uroporphyrinogen in several discrete steps.</text>
</comment>
<dbReference type="InterPro" id="IPR022419">
    <property type="entry name" value="Porphobilin_deaminase_cofac_BS"/>
</dbReference>
<accession>A0A977PJP5</accession>
<dbReference type="GO" id="GO:0004418">
    <property type="term" value="F:hydroxymethylbilane synthase activity"/>
    <property type="evidence" value="ECO:0007669"/>
    <property type="project" value="UniProtKB-UniRule"/>
</dbReference>
<dbReference type="NCBIfam" id="TIGR00212">
    <property type="entry name" value="hemC"/>
    <property type="match status" value="1"/>
</dbReference>
<name>A0A977PJP5_9CREN</name>